<dbReference type="AlphaFoldDB" id="A0A432VBJ3"/>
<proteinExistence type="predicted"/>
<evidence type="ECO:0000313" key="4">
    <source>
        <dbReference type="Proteomes" id="UP000281647"/>
    </source>
</evidence>
<evidence type="ECO:0000256" key="1">
    <source>
        <dbReference type="ARBA" id="ARBA00023125"/>
    </source>
</evidence>
<dbReference type="InterPro" id="IPR013096">
    <property type="entry name" value="Cupin_2"/>
</dbReference>
<dbReference type="PANTHER" id="PTHR46797">
    <property type="entry name" value="HTH-TYPE TRANSCRIPTIONAL REGULATOR"/>
    <property type="match status" value="1"/>
</dbReference>
<reference evidence="3 4" key="1">
    <citation type="submission" date="2018-11" db="EMBL/GenBank/DDBJ databases">
        <title>Pseudaminobacter arsenicus sp. nov., an arsenic-resistant bacterium isolated from arsenic-rich aquifers.</title>
        <authorList>
            <person name="Mu Y."/>
        </authorList>
    </citation>
    <scope>NUCLEOTIDE SEQUENCE [LARGE SCALE GENOMIC DNA]</scope>
    <source>
        <strain evidence="3 4">CB3</strain>
    </source>
</reference>
<dbReference type="Gene3D" id="1.10.260.40">
    <property type="entry name" value="lambda repressor-like DNA-binding domains"/>
    <property type="match status" value="1"/>
</dbReference>
<accession>A0A432VBJ3</accession>
<keyword evidence="4" id="KW-1185">Reference proteome</keyword>
<dbReference type="OrthoDB" id="9814751at2"/>
<dbReference type="SMART" id="SM00530">
    <property type="entry name" value="HTH_XRE"/>
    <property type="match status" value="1"/>
</dbReference>
<dbReference type="PANTHER" id="PTHR46797:SF2">
    <property type="entry name" value="TRANSCRIPTIONAL REGULATOR"/>
    <property type="match status" value="1"/>
</dbReference>
<dbReference type="CDD" id="cd02209">
    <property type="entry name" value="cupin_XRE_C"/>
    <property type="match status" value="1"/>
</dbReference>
<gene>
    <name evidence="3" type="ORF">EET67_01160</name>
</gene>
<dbReference type="Gene3D" id="2.60.120.10">
    <property type="entry name" value="Jelly Rolls"/>
    <property type="match status" value="1"/>
</dbReference>
<protein>
    <submittedName>
        <fullName evidence="3">Cupin domain-containing protein</fullName>
    </submittedName>
</protein>
<dbReference type="InterPro" id="IPR010982">
    <property type="entry name" value="Lambda_DNA-bd_dom_sf"/>
</dbReference>
<dbReference type="InterPro" id="IPR050807">
    <property type="entry name" value="TransReg_Diox_bact_type"/>
</dbReference>
<keyword evidence="1" id="KW-0238">DNA-binding</keyword>
<dbReference type="EMBL" id="RKST01000001">
    <property type="protein sequence ID" value="RUM99541.1"/>
    <property type="molecule type" value="Genomic_DNA"/>
</dbReference>
<dbReference type="GO" id="GO:0003700">
    <property type="term" value="F:DNA-binding transcription factor activity"/>
    <property type="evidence" value="ECO:0007669"/>
    <property type="project" value="TreeGrafter"/>
</dbReference>
<name>A0A432VBJ3_9HYPH</name>
<feature type="domain" description="HTH cro/C1-type" evidence="2">
    <location>
        <begin position="32"/>
        <end position="86"/>
    </location>
</feature>
<evidence type="ECO:0000259" key="2">
    <source>
        <dbReference type="PROSITE" id="PS50943"/>
    </source>
</evidence>
<dbReference type="Proteomes" id="UP000281647">
    <property type="component" value="Unassembled WGS sequence"/>
</dbReference>
<dbReference type="Pfam" id="PF07883">
    <property type="entry name" value="Cupin_2"/>
    <property type="match status" value="1"/>
</dbReference>
<evidence type="ECO:0000313" key="3">
    <source>
        <dbReference type="EMBL" id="RUM99541.1"/>
    </source>
</evidence>
<comment type="caution">
    <text evidence="3">The sequence shown here is derived from an EMBL/GenBank/DDBJ whole genome shotgun (WGS) entry which is preliminary data.</text>
</comment>
<dbReference type="Pfam" id="PF01381">
    <property type="entry name" value="HTH_3"/>
    <property type="match status" value="1"/>
</dbReference>
<dbReference type="GO" id="GO:0005829">
    <property type="term" value="C:cytosol"/>
    <property type="evidence" value="ECO:0007669"/>
    <property type="project" value="TreeGrafter"/>
</dbReference>
<dbReference type="GO" id="GO:0003677">
    <property type="term" value="F:DNA binding"/>
    <property type="evidence" value="ECO:0007669"/>
    <property type="project" value="UniProtKB-KW"/>
</dbReference>
<dbReference type="InterPro" id="IPR001387">
    <property type="entry name" value="Cro/C1-type_HTH"/>
</dbReference>
<dbReference type="SUPFAM" id="SSF47413">
    <property type="entry name" value="lambda repressor-like DNA-binding domains"/>
    <property type="match status" value="1"/>
</dbReference>
<dbReference type="InterPro" id="IPR014710">
    <property type="entry name" value="RmlC-like_jellyroll"/>
</dbReference>
<sequence>MSKNASMKSTPKQASTEVSNPASADLWLGLQVRAMRKSAGLSLKELAEKAGLSIGMISQIERGAASPSIRSLRQISEALKVPTSLFFQEGDIPPANEIGRIVRNNARRIMMLRQNGVSKELLTPDFSGTVELLLIRLEPGGTSGPEYYTHKGEEAGLVLCGAIKLWVEEDSYILKAGDSFRFKSTLPHRYCSASDEVTEVLWVDTPPYY</sequence>
<dbReference type="SUPFAM" id="SSF51182">
    <property type="entry name" value="RmlC-like cupins"/>
    <property type="match status" value="1"/>
</dbReference>
<dbReference type="CDD" id="cd00093">
    <property type="entry name" value="HTH_XRE"/>
    <property type="match status" value="1"/>
</dbReference>
<dbReference type="PROSITE" id="PS50943">
    <property type="entry name" value="HTH_CROC1"/>
    <property type="match status" value="1"/>
</dbReference>
<organism evidence="3 4">
    <name type="scientific">Borborobacter arsenicus</name>
    <dbReference type="NCBI Taxonomy" id="1851146"/>
    <lineage>
        <taxon>Bacteria</taxon>
        <taxon>Pseudomonadati</taxon>
        <taxon>Pseudomonadota</taxon>
        <taxon>Alphaproteobacteria</taxon>
        <taxon>Hyphomicrobiales</taxon>
        <taxon>Phyllobacteriaceae</taxon>
        <taxon>Borborobacter</taxon>
    </lineage>
</organism>
<dbReference type="InterPro" id="IPR011051">
    <property type="entry name" value="RmlC_Cupin_sf"/>
</dbReference>